<name>A0A2G1VLY8_9FLAO</name>
<sequence length="99" mass="11203">MFLKVKLLIDYQSSTAFKHFQKSARDCRPLQLIARDCIPLHTIARHCRVMAKNRGFCSVQVRDWFGCGSGMQGWGLLQSQDVFVRDGTLGEGNWGLNGK</sequence>
<dbReference type="Proteomes" id="UP000229433">
    <property type="component" value="Unassembled WGS sequence"/>
</dbReference>
<protein>
    <submittedName>
        <fullName evidence="1">Uncharacterized protein</fullName>
    </submittedName>
</protein>
<dbReference type="AlphaFoldDB" id="A0A2G1VLY8"/>
<comment type="caution">
    <text evidence="1">The sequence shown here is derived from an EMBL/GenBank/DDBJ whole genome shotgun (WGS) entry which is preliminary data.</text>
</comment>
<keyword evidence="2" id="KW-1185">Reference proteome</keyword>
<gene>
    <name evidence="1" type="ORF">CJ305_18195</name>
</gene>
<evidence type="ECO:0000313" key="1">
    <source>
        <dbReference type="EMBL" id="PHQ27787.1"/>
    </source>
</evidence>
<accession>A0A2G1VLY8</accession>
<dbReference type="EMBL" id="NQXA01000030">
    <property type="protein sequence ID" value="PHQ27787.1"/>
    <property type="molecule type" value="Genomic_DNA"/>
</dbReference>
<organism evidence="1 2">
    <name type="scientific">Leeuwenhoekiella nanhaiensis</name>
    <dbReference type="NCBI Taxonomy" id="1655491"/>
    <lineage>
        <taxon>Bacteria</taxon>
        <taxon>Pseudomonadati</taxon>
        <taxon>Bacteroidota</taxon>
        <taxon>Flavobacteriia</taxon>
        <taxon>Flavobacteriales</taxon>
        <taxon>Flavobacteriaceae</taxon>
        <taxon>Leeuwenhoekiella</taxon>
    </lineage>
</organism>
<reference evidence="1 2" key="1">
    <citation type="submission" date="2017-08" db="EMBL/GenBank/DDBJ databases">
        <title>The whole genome shortgun sequences of strain Leeuwenhoekiella nanhaiensis G18 from the South China Sea.</title>
        <authorList>
            <person name="Liu Q."/>
        </authorList>
    </citation>
    <scope>NUCLEOTIDE SEQUENCE [LARGE SCALE GENOMIC DNA]</scope>
    <source>
        <strain evidence="1 2">G18</strain>
    </source>
</reference>
<proteinExistence type="predicted"/>
<evidence type="ECO:0000313" key="2">
    <source>
        <dbReference type="Proteomes" id="UP000229433"/>
    </source>
</evidence>